<dbReference type="EMBL" id="KL197709">
    <property type="protein sequence ID" value="KDQ64213.1"/>
    <property type="molecule type" value="Genomic_DNA"/>
</dbReference>
<dbReference type="InterPro" id="IPR011047">
    <property type="entry name" value="Quinoprotein_ADH-like_sf"/>
</dbReference>
<dbReference type="OrthoDB" id="4349954at2759"/>
<dbReference type="HOGENOM" id="CLU_009534_0_0_1"/>
<proteinExistence type="predicted"/>
<organism evidence="1 2">
    <name type="scientific">Jaapia argillacea MUCL 33604</name>
    <dbReference type="NCBI Taxonomy" id="933084"/>
    <lineage>
        <taxon>Eukaryota</taxon>
        <taxon>Fungi</taxon>
        <taxon>Dikarya</taxon>
        <taxon>Basidiomycota</taxon>
        <taxon>Agaricomycotina</taxon>
        <taxon>Agaricomycetes</taxon>
        <taxon>Agaricomycetidae</taxon>
        <taxon>Jaapiales</taxon>
        <taxon>Jaapiaceae</taxon>
        <taxon>Jaapia</taxon>
    </lineage>
</organism>
<sequence length="522" mass="55789">MATISDPFLLASYDVSQRYKIQNKPGECSSHVFASHHPSPNSGDGWVTTTVQGEGVHVLDLTTLHPAASYSLGPHTFFTCPAVSRSSLEGTTNLLTTYAVIESAPEVSQNESGRTIWKWSEDLASPSAKPDKETFTAPHRISYLLAPQFIQSILLISPTATLSTLSPSLLLQSTSPPTYDGCSLVKSFVFNRSEVEFLSGATLSKAIVVLFIRVDQVLKMSVLGVDDGGGITELGDEEIPIGKPDIVDISCNPAGYLSILSRSGSWDAYTLSPLTPLSTPLKLSPTSLPLSPILSLTSSHTLLTSLSPSSSHLTILIWDLRYGVLLTSHTLSVPATLGKAVKVEVGDAGNGQVVLVLTPLGREKKERSSVLVLPYTCPDTSTIAGVLGKASLGQKYLDVPTTTAGGGGLDINQQKLLEKIQKSLDQKDPSAAASAFFTWSSSPSSSGDGSLGYNFIRSLLLLTLAPSKPNYPYPNGVVKYLVEKGVVRSGMLGVEGELVEALVLRGDWCWLWKTSLTFPNRH</sequence>
<dbReference type="STRING" id="933084.A0A067QAX7"/>
<keyword evidence="2" id="KW-1185">Reference proteome</keyword>
<accession>A0A067QAX7</accession>
<dbReference type="Proteomes" id="UP000027265">
    <property type="component" value="Unassembled WGS sequence"/>
</dbReference>
<dbReference type="SUPFAM" id="SSF50998">
    <property type="entry name" value="Quinoprotein alcohol dehydrogenase-like"/>
    <property type="match status" value="1"/>
</dbReference>
<name>A0A067QAX7_9AGAM</name>
<protein>
    <submittedName>
        <fullName evidence="1">Uncharacterized protein</fullName>
    </submittedName>
</protein>
<dbReference type="AlphaFoldDB" id="A0A067QAX7"/>
<evidence type="ECO:0000313" key="2">
    <source>
        <dbReference type="Proteomes" id="UP000027265"/>
    </source>
</evidence>
<gene>
    <name evidence="1" type="ORF">JAAARDRAFT_219567</name>
</gene>
<dbReference type="InParanoid" id="A0A067QAX7"/>
<reference evidence="2" key="1">
    <citation type="journal article" date="2014" name="Proc. Natl. Acad. Sci. U.S.A.">
        <title>Extensive sampling of basidiomycete genomes demonstrates inadequacy of the white-rot/brown-rot paradigm for wood decay fungi.</title>
        <authorList>
            <person name="Riley R."/>
            <person name="Salamov A.A."/>
            <person name="Brown D.W."/>
            <person name="Nagy L.G."/>
            <person name="Floudas D."/>
            <person name="Held B.W."/>
            <person name="Levasseur A."/>
            <person name="Lombard V."/>
            <person name="Morin E."/>
            <person name="Otillar R."/>
            <person name="Lindquist E.A."/>
            <person name="Sun H."/>
            <person name="LaButti K.M."/>
            <person name="Schmutz J."/>
            <person name="Jabbour D."/>
            <person name="Luo H."/>
            <person name="Baker S.E."/>
            <person name="Pisabarro A.G."/>
            <person name="Walton J.D."/>
            <person name="Blanchette R.A."/>
            <person name="Henrissat B."/>
            <person name="Martin F."/>
            <person name="Cullen D."/>
            <person name="Hibbett D.S."/>
            <person name="Grigoriev I.V."/>
        </authorList>
    </citation>
    <scope>NUCLEOTIDE SEQUENCE [LARGE SCALE GENOMIC DNA]</scope>
    <source>
        <strain evidence="2">MUCL 33604</strain>
    </source>
</reference>
<evidence type="ECO:0000313" key="1">
    <source>
        <dbReference type="EMBL" id="KDQ64213.1"/>
    </source>
</evidence>